<feature type="signal peptide" evidence="1">
    <location>
        <begin position="1"/>
        <end position="25"/>
    </location>
</feature>
<dbReference type="InterPro" id="IPR036937">
    <property type="entry name" value="Adhesion_dom_fimbrial_sf"/>
</dbReference>
<accession>A0A7U8WEJ4</accession>
<organism evidence="2 4">
    <name type="scientific">Escherichia albertii</name>
    <dbReference type="NCBI Taxonomy" id="208962"/>
    <lineage>
        <taxon>Bacteria</taxon>
        <taxon>Pseudomonadati</taxon>
        <taxon>Pseudomonadota</taxon>
        <taxon>Gammaproteobacteria</taxon>
        <taxon>Enterobacterales</taxon>
        <taxon>Enterobacteriaceae</taxon>
        <taxon>Escherichia</taxon>
    </lineage>
</organism>
<dbReference type="PANTHER" id="PTHR33420">
    <property type="entry name" value="FIMBRIAL SUBUNIT ELFA-RELATED"/>
    <property type="match status" value="1"/>
</dbReference>
<dbReference type="SUPFAM" id="SSF49401">
    <property type="entry name" value="Bacterial adhesins"/>
    <property type="match status" value="1"/>
</dbReference>
<feature type="chain" id="PRO_5044440704" evidence="1">
    <location>
        <begin position="26"/>
        <end position="185"/>
    </location>
</feature>
<evidence type="ECO:0000256" key="1">
    <source>
        <dbReference type="SAM" id="SignalP"/>
    </source>
</evidence>
<gene>
    <name evidence="2" type="ORF">JRC44_07615</name>
    <name evidence="3" type="ORF">PS049_13085</name>
</gene>
<dbReference type="InterPro" id="IPR050263">
    <property type="entry name" value="Bact_Fimbrial_Adh_Pro"/>
</dbReference>
<dbReference type="EMBL" id="CP117562">
    <property type="protein sequence ID" value="WDB27329.1"/>
    <property type="molecule type" value="Genomic_DNA"/>
</dbReference>
<dbReference type="Proteomes" id="UP000663211">
    <property type="component" value="Chromosome"/>
</dbReference>
<dbReference type="InterPro" id="IPR008966">
    <property type="entry name" value="Adhesion_dom_sf"/>
</dbReference>
<name>A0A7U8WEJ4_ESCAL</name>
<keyword evidence="1" id="KW-0732">Signal</keyword>
<dbReference type="EMBL" id="CP070296">
    <property type="protein sequence ID" value="QST74928.1"/>
    <property type="molecule type" value="Genomic_DNA"/>
</dbReference>
<proteinExistence type="predicted"/>
<dbReference type="AlphaFoldDB" id="A0A7U8WEJ4"/>
<evidence type="ECO:0000313" key="4">
    <source>
        <dbReference type="Proteomes" id="UP000663211"/>
    </source>
</evidence>
<reference evidence="3" key="2">
    <citation type="submission" date="2023-02" db="EMBL/GenBank/DDBJ databases">
        <title>Escherichia albertii as a potential enteropathogen in the light of epidemiological and genomic studies.</title>
        <authorList>
            <person name="Leszczynska K."/>
            <person name="Swiecicka I."/>
            <person name="Daniluk T."/>
            <person name="Lebensztejn D."/>
            <person name="Chmielewska S."/>
            <person name="Leszczynska D."/>
            <person name="Gawor J."/>
            <person name="Kliber M."/>
        </authorList>
    </citation>
    <scope>NUCLEOTIDE SEQUENCE</scope>
    <source>
        <strain evidence="3">BIA_7</strain>
    </source>
</reference>
<dbReference type="RefSeq" id="WP_000033341.1">
    <property type="nucleotide sequence ID" value="NZ_AP014857.1"/>
</dbReference>
<evidence type="ECO:0000313" key="3">
    <source>
        <dbReference type="EMBL" id="WDB27329.1"/>
    </source>
</evidence>
<evidence type="ECO:0000313" key="2">
    <source>
        <dbReference type="EMBL" id="QST74928.1"/>
    </source>
</evidence>
<sequence>MSKFVKTAVAAALVMGALSSASVFAANNGTARFYGTLEDSVCSIIPDDHKLQVDMGDIGASAILNTTSTPKSFQIRLQDCAFGTETTMETTFTGTNYTGPNTDNYALFSQDTGREMKNVSLVIGDKAGAGYRVGQPIKQSIVMDTATGKGKAKQTLEFKAWLVGEATQADLGAFETLTTFQITYL</sequence>
<dbReference type="GO" id="GO:0043709">
    <property type="term" value="P:cell adhesion involved in single-species biofilm formation"/>
    <property type="evidence" value="ECO:0007669"/>
    <property type="project" value="TreeGrafter"/>
</dbReference>
<protein>
    <submittedName>
        <fullName evidence="2">Fimbrial protein</fullName>
    </submittedName>
</protein>
<dbReference type="PANTHER" id="PTHR33420:SF26">
    <property type="entry name" value="FIMBRIAL SUBUNIT"/>
    <property type="match status" value="1"/>
</dbReference>
<dbReference type="GeneID" id="89517178"/>
<reference evidence="2 4" key="1">
    <citation type="submission" date="2021-03" db="EMBL/GenBank/DDBJ databases">
        <title>Comparative genomics of Chinese and international isolates of Escherichia albertii: population structure and evolution of virulence and antimicrobial resistance.</title>
        <authorList>
            <person name="Wang H."/>
            <person name="Xiong Y."/>
            <person name="Luo L."/>
        </authorList>
    </citation>
    <scope>NUCLEOTIDE SEQUENCE [LARGE SCALE GENOMIC DNA]</scope>
    <source>
        <strain evidence="2 4">Sample 165</strain>
    </source>
</reference>
<dbReference type="Proteomes" id="UP001219219">
    <property type="component" value="Chromosome"/>
</dbReference>
<dbReference type="Gene3D" id="2.60.40.1090">
    <property type="entry name" value="Fimbrial-type adhesion domain"/>
    <property type="match status" value="1"/>
</dbReference>
<dbReference type="GO" id="GO:0009289">
    <property type="term" value="C:pilus"/>
    <property type="evidence" value="ECO:0007669"/>
    <property type="project" value="InterPro"/>
</dbReference>